<evidence type="ECO:0008006" key="3">
    <source>
        <dbReference type="Google" id="ProtNLM"/>
    </source>
</evidence>
<keyword evidence="2" id="KW-1185">Reference proteome</keyword>
<accession>A0ABS1G874</accession>
<dbReference type="RefSeq" id="WP_200289189.1">
    <property type="nucleotide sequence ID" value="NZ_JAENOF010000018.1"/>
</dbReference>
<dbReference type="Proteomes" id="UP000633035">
    <property type="component" value="Unassembled WGS sequence"/>
</dbReference>
<gene>
    <name evidence="1" type="ORF">JI642_12660</name>
</gene>
<evidence type="ECO:0000313" key="2">
    <source>
        <dbReference type="Proteomes" id="UP000633035"/>
    </source>
</evidence>
<reference evidence="1 2" key="1">
    <citation type="submission" date="2021-01" db="EMBL/GenBank/DDBJ databases">
        <title>Listeria ivanovii strains from Norway.</title>
        <authorList>
            <person name="Fagerlund A."/>
        </authorList>
    </citation>
    <scope>NUCLEOTIDE SEQUENCE [LARGE SCALE GENOMIC DNA]</scope>
    <source>
        <strain evidence="1 2">MF6989</strain>
    </source>
</reference>
<sequence length="94" mass="11150">MNELIDNLNSNELSDEDKQHWLNDYLAKNLVNTSEAAELIHVSRITIENYVKKEKLIPIINRPHNKIFWKSDILQLKKVITDNKKNPRGWNKQK</sequence>
<name>A0ABS1G874_LISIV</name>
<dbReference type="Gene3D" id="1.10.1660.10">
    <property type="match status" value="1"/>
</dbReference>
<organism evidence="1 2">
    <name type="scientific">Listeria ivanovii subsp. londoniensis</name>
    <dbReference type="NCBI Taxonomy" id="202752"/>
    <lineage>
        <taxon>Bacteria</taxon>
        <taxon>Bacillati</taxon>
        <taxon>Bacillota</taxon>
        <taxon>Bacilli</taxon>
        <taxon>Bacillales</taxon>
        <taxon>Listeriaceae</taxon>
        <taxon>Listeria</taxon>
    </lineage>
</organism>
<evidence type="ECO:0000313" key="1">
    <source>
        <dbReference type="EMBL" id="MBK1962950.1"/>
    </source>
</evidence>
<dbReference type="EMBL" id="JAENOF010000018">
    <property type="protein sequence ID" value="MBK1962950.1"/>
    <property type="molecule type" value="Genomic_DNA"/>
</dbReference>
<proteinExistence type="predicted"/>
<protein>
    <recommendedName>
        <fullName evidence="3">Helix-turn-helix domain-containing protein</fullName>
    </recommendedName>
</protein>
<comment type="caution">
    <text evidence="1">The sequence shown here is derived from an EMBL/GenBank/DDBJ whole genome shotgun (WGS) entry which is preliminary data.</text>
</comment>